<accession>A0AAV4VE72</accession>
<proteinExistence type="predicted"/>
<organism evidence="1 2">
    <name type="scientific">Caerostris extrusa</name>
    <name type="common">Bark spider</name>
    <name type="synonym">Caerostris bankana</name>
    <dbReference type="NCBI Taxonomy" id="172846"/>
    <lineage>
        <taxon>Eukaryota</taxon>
        <taxon>Metazoa</taxon>
        <taxon>Ecdysozoa</taxon>
        <taxon>Arthropoda</taxon>
        <taxon>Chelicerata</taxon>
        <taxon>Arachnida</taxon>
        <taxon>Araneae</taxon>
        <taxon>Araneomorphae</taxon>
        <taxon>Entelegynae</taxon>
        <taxon>Araneoidea</taxon>
        <taxon>Araneidae</taxon>
        <taxon>Caerostris</taxon>
    </lineage>
</organism>
<comment type="caution">
    <text evidence="1">The sequence shown here is derived from an EMBL/GenBank/DDBJ whole genome shotgun (WGS) entry which is preliminary data.</text>
</comment>
<dbReference type="Proteomes" id="UP001054945">
    <property type="component" value="Unassembled WGS sequence"/>
</dbReference>
<reference evidence="1 2" key="1">
    <citation type="submission" date="2021-06" db="EMBL/GenBank/DDBJ databases">
        <title>Caerostris extrusa draft genome.</title>
        <authorList>
            <person name="Kono N."/>
            <person name="Arakawa K."/>
        </authorList>
    </citation>
    <scope>NUCLEOTIDE SEQUENCE [LARGE SCALE GENOMIC DNA]</scope>
</reference>
<name>A0AAV4VE72_CAEEX</name>
<protein>
    <submittedName>
        <fullName evidence="1">Uncharacterized protein</fullName>
    </submittedName>
</protein>
<gene>
    <name evidence="1" type="ORF">CEXT_559111</name>
</gene>
<dbReference type="EMBL" id="BPLR01014404">
    <property type="protein sequence ID" value="GIY68575.1"/>
    <property type="molecule type" value="Genomic_DNA"/>
</dbReference>
<evidence type="ECO:0000313" key="1">
    <source>
        <dbReference type="EMBL" id="GIY68575.1"/>
    </source>
</evidence>
<keyword evidence="2" id="KW-1185">Reference proteome</keyword>
<dbReference type="AlphaFoldDB" id="A0AAV4VE72"/>
<evidence type="ECO:0000313" key="2">
    <source>
        <dbReference type="Proteomes" id="UP001054945"/>
    </source>
</evidence>
<sequence>MQGDANNPRAAMADNFRPVHDLNQRSIRTNIDFSQKPQTILTNSEDRDRDTQIPSVATIKEKKPLLFLKCACVLPHHPHHSHRHNHRIISSSSIPFINIFATHVLLSDVCLPSCVLWC</sequence>